<dbReference type="PROSITE" id="PS51257">
    <property type="entry name" value="PROKAR_LIPOPROTEIN"/>
    <property type="match status" value="1"/>
</dbReference>
<feature type="chain" id="PRO_5028988130" description="DUF6438 domain-containing protein" evidence="1">
    <location>
        <begin position="19"/>
        <end position="156"/>
    </location>
</feature>
<proteinExistence type="predicted"/>
<feature type="signal peptide" evidence="1">
    <location>
        <begin position="1"/>
        <end position="18"/>
    </location>
</feature>
<dbReference type="AlphaFoldDB" id="A0A7H0VE75"/>
<feature type="domain" description="DUF6438" evidence="2">
    <location>
        <begin position="39"/>
        <end position="148"/>
    </location>
</feature>
<dbReference type="InterPro" id="IPR045497">
    <property type="entry name" value="DUF6438"/>
</dbReference>
<evidence type="ECO:0000259" key="2">
    <source>
        <dbReference type="Pfam" id="PF20033"/>
    </source>
</evidence>
<name>A0A7H0VE75_9FLAO</name>
<dbReference type="KEGG" id="chyd:H4K34_16865"/>
<evidence type="ECO:0000256" key="1">
    <source>
        <dbReference type="SAM" id="SignalP"/>
    </source>
</evidence>
<protein>
    <recommendedName>
        <fullName evidence="2">DUF6438 domain-containing protein</fullName>
    </recommendedName>
</protein>
<keyword evidence="1" id="KW-0732">Signal</keyword>
<keyword evidence="4" id="KW-1185">Reference proteome</keyword>
<dbReference type="RefSeq" id="WP_210758556.1">
    <property type="nucleotide sequence ID" value="NZ_CP060139.1"/>
</dbReference>
<reference evidence="3 4" key="1">
    <citation type="submission" date="2020-08" db="EMBL/GenBank/DDBJ databases">
        <title>Croceimicrobium hydrocarbonivorans gen. nov., sp. nov., a novel marine bacterium isolated from a bacterial consortium that degrades polyethylene terephthalate.</title>
        <authorList>
            <person name="Liu R."/>
        </authorList>
    </citation>
    <scope>NUCLEOTIDE SEQUENCE [LARGE SCALE GENOMIC DNA]</scope>
    <source>
        <strain evidence="3 4">A20-9</strain>
    </source>
</reference>
<dbReference type="Pfam" id="PF20033">
    <property type="entry name" value="DUF6438"/>
    <property type="match status" value="1"/>
</dbReference>
<accession>A0A7H0VE75</accession>
<evidence type="ECO:0000313" key="4">
    <source>
        <dbReference type="Proteomes" id="UP000516305"/>
    </source>
</evidence>
<organism evidence="3 4">
    <name type="scientific">Croceimicrobium hydrocarbonivorans</name>
    <dbReference type="NCBI Taxonomy" id="2761580"/>
    <lineage>
        <taxon>Bacteria</taxon>
        <taxon>Pseudomonadati</taxon>
        <taxon>Bacteroidota</taxon>
        <taxon>Flavobacteriia</taxon>
        <taxon>Flavobacteriales</taxon>
        <taxon>Owenweeksiaceae</taxon>
        <taxon>Croceimicrobium</taxon>
    </lineage>
</organism>
<gene>
    <name evidence="3" type="ORF">H4K34_16865</name>
</gene>
<dbReference type="EMBL" id="CP060139">
    <property type="protein sequence ID" value="QNR24023.1"/>
    <property type="molecule type" value="Genomic_DNA"/>
</dbReference>
<dbReference type="Proteomes" id="UP000516305">
    <property type="component" value="Chromosome"/>
</dbReference>
<sequence>MKRLIPFSFLLLSLGACSPPTEMYNYISEDNESWSFDWESKGCMGTCAIYRARMDGNILRFRGMRNTQFQGDTLIANQKAFNDSLAMQLQQLKFMGLDSLYQVDESADGPQYVYRFQYRGKDGNFDKKVRSIQNEPKELVELRRWLNKQLQKKGLL</sequence>
<evidence type="ECO:0000313" key="3">
    <source>
        <dbReference type="EMBL" id="QNR24023.1"/>
    </source>
</evidence>